<gene>
    <name evidence="11" type="ORF">ABW22_08835</name>
</gene>
<evidence type="ECO:0000259" key="10">
    <source>
        <dbReference type="Pfam" id="PF04316"/>
    </source>
</evidence>
<keyword evidence="6" id="KW-0804">Transcription</keyword>
<dbReference type="PATRIC" id="fig|36861.3.peg.1425"/>
<dbReference type="InterPro" id="IPR007412">
    <property type="entry name" value="FlgM"/>
</dbReference>
<evidence type="ECO:0000256" key="3">
    <source>
        <dbReference type="ARBA" id="ARBA00022491"/>
    </source>
</evidence>
<dbReference type="OrthoDB" id="5298032at2"/>
<protein>
    <recommendedName>
        <fullName evidence="2">Negative regulator of flagellin synthesis</fullName>
    </recommendedName>
    <alternativeName>
        <fullName evidence="8">Anti-sigma-28 factor</fullName>
    </alternativeName>
</protein>
<keyword evidence="4" id="KW-1005">Bacterial flagellum biogenesis</keyword>
<evidence type="ECO:0000313" key="12">
    <source>
        <dbReference type="Proteomes" id="UP000064243"/>
    </source>
</evidence>
<feature type="region of interest" description="Disordered" evidence="9">
    <location>
        <begin position="1"/>
        <end position="39"/>
    </location>
</feature>
<dbReference type="SUPFAM" id="SSF101498">
    <property type="entry name" value="Anti-sigma factor FlgM"/>
    <property type="match status" value="1"/>
</dbReference>
<keyword evidence="11" id="KW-0969">Cilium</keyword>
<name>A0A119CW58_THIDE</name>
<dbReference type="GO" id="GO:0044781">
    <property type="term" value="P:bacterial-type flagellum organization"/>
    <property type="evidence" value="ECO:0007669"/>
    <property type="project" value="UniProtKB-KW"/>
</dbReference>
<comment type="caution">
    <text evidence="11">The sequence shown here is derived from an EMBL/GenBank/DDBJ whole genome shotgun (WGS) entry which is preliminary data.</text>
</comment>
<evidence type="ECO:0000256" key="2">
    <source>
        <dbReference type="ARBA" id="ARBA00017823"/>
    </source>
</evidence>
<comment type="similarity">
    <text evidence="1">Belongs to the FlgM family.</text>
</comment>
<evidence type="ECO:0000256" key="5">
    <source>
        <dbReference type="ARBA" id="ARBA00023015"/>
    </source>
</evidence>
<dbReference type="Proteomes" id="UP000064243">
    <property type="component" value="Unassembled WGS sequence"/>
</dbReference>
<evidence type="ECO:0000256" key="4">
    <source>
        <dbReference type="ARBA" id="ARBA00022795"/>
    </source>
</evidence>
<organism evidence="11 12">
    <name type="scientific">Thiobacillus denitrificans</name>
    <dbReference type="NCBI Taxonomy" id="36861"/>
    <lineage>
        <taxon>Bacteria</taxon>
        <taxon>Pseudomonadati</taxon>
        <taxon>Pseudomonadota</taxon>
        <taxon>Betaproteobacteria</taxon>
        <taxon>Nitrosomonadales</taxon>
        <taxon>Thiobacillaceae</taxon>
        <taxon>Thiobacillus</taxon>
    </lineage>
</organism>
<keyword evidence="12" id="KW-1185">Reference proteome</keyword>
<evidence type="ECO:0000256" key="6">
    <source>
        <dbReference type="ARBA" id="ARBA00023163"/>
    </source>
</evidence>
<proteinExistence type="inferred from homology"/>
<evidence type="ECO:0000313" key="11">
    <source>
        <dbReference type="EMBL" id="KVW96123.1"/>
    </source>
</evidence>
<evidence type="ECO:0000256" key="1">
    <source>
        <dbReference type="ARBA" id="ARBA00005322"/>
    </source>
</evidence>
<dbReference type="InterPro" id="IPR031316">
    <property type="entry name" value="FlgM_C"/>
</dbReference>
<accession>A0A119CW58</accession>
<keyword evidence="5" id="KW-0805">Transcription regulation</keyword>
<dbReference type="RefSeq" id="WP_059755040.1">
    <property type="nucleotide sequence ID" value="NZ_LDUG01000021.1"/>
</dbReference>
<dbReference type="NCBIfam" id="TIGR03824">
    <property type="entry name" value="FlgM_jcvi"/>
    <property type="match status" value="1"/>
</dbReference>
<sequence length="102" mass="10558">MKIDKRITPPAASKASATKGKGGGKTSAPTAGGSDSLALTESSTRVRTLEAQLAAVDITDVGKVEAVKAALADGSFTVDAEVVADRLIDHTKEALRKRPRKK</sequence>
<evidence type="ECO:0000256" key="7">
    <source>
        <dbReference type="ARBA" id="ARBA00024739"/>
    </source>
</evidence>
<keyword evidence="11" id="KW-0966">Cell projection</keyword>
<dbReference type="AlphaFoldDB" id="A0A119CW58"/>
<feature type="compositionally biased region" description="Low complexity" evidence="9">
    <location>
        <begin position="8"/>
        <end position="19"/>
    </location>
</feature>
<comment type="function">
    <text evidence="7">Responsible for the coupling of flagellin expression to flagellar assembly by preventing expression of the flagellin genes when a component of the middle class of proteins is defective. It negatively regulates flagellar genes by inhibiting the activity of FliA by directly binding to FliA.</text>
</comment>
<dbReference type="STRING" id="1123392.GCA_000376425_02567"/>
<dbReference type="Pfam" id="PF04316">
    <property type="entry name" value="FlgM"/>
    <property type="match status" value="1"/>
</dbReference>
<keyword evidence="3" id="KW-0678">Repressor</keyword>
<keyword evidence="11" id="KW-0282">Flagellum</keyword>
<feature type="domain" description="Anti-sigma-28 factor FlgM C-terminal" evidence="10">
    <location>
        <begin position="35"/>
        <end position="89"/>
    </location>
</feature>
<dbReference type="GO" id="GO:0045892">
    <property type="term" value="P:negative regulation of DNA-templated transcription"/>
    <property type="evidence" value="ECO:0007669"/>
    <property type="project" value="InterPro"/>
</dbReference>
<evidence type="ECO:0000256" key="9">
    <source>
        <dbReference type="SAM" id="MobiDB-lite"/>
    </source>
</evidence>
<evidence type="ECO:0000256" key="8">
    <source>
        <dbReference type="ARBA" id="ARBA00030117"/>
    </source>
</evidence>
<reference evidence="11 12" key="1">
    <citation type="journal article" date="2015" name="Appl. Environ. Microbiol.">
        <title>Aerobic and Anaerobic Thiosulfate Oxidation by a Cold-Adapted, Subglacial Chemoautotroph.</title>
        <authorList>
            <person name="Harrold Z.R."/>
            <person name="Skidmore M.L."/>
            <person name="Hamilton T.L."/>
            <person name="Desch L."/>
            <person name="Amada K."/>
            <person name="van Gelder W."/>
            <person name="Glover K."/>
            <person name="Roden E.E."/>
            <person name="Boyd E.S."/>
        </authorList>
    </citation>
    <scope>NUCLEOTIDE SEQUENCE [LARGE SCALE GENOMIC DNA]</scope>
    <source>
        <strain evidence="11 12">RG</strain>
    </source>
</reference>
<dbReference type="EMBL" id="LDUG01000021">
    <property type="protein sequence ID" value="KVW96123.1"/>
    <property type="molecule type" value="Genomic_DNA"/>
</dbReference>
<dbReference type="InterPro" id="IPR035890">
    <property type="entry name" value="Anti-sigma-28_factor_FlgM_sf"/>
</dbReference>